<gene>
    <name evidence="1" type="ORF">XAT740_LOCUS61575</name>
</gene>
<accession>A0A816HDY9</accession>
<organism evidence="1 2">
    <name type="scientific">Adineta ricciae</name>
    <name type="common">Rotifer</name>
    <dbReference type="NCBI Taxonomy" id="249248"/>
    <lineage>
        <taxon>Eukaryota</taxon>
        <taxon>Metazoa</taxon>
        <taxon>Spiralia</taxon>
        <taxon>Gnathifera</taxon>
        <taxon>Rotifera</taxon>
        <taxon>Eurotatoria</taxon>
        <taxon>Bdelloidea</taxon>
        <taxon>Adinetida</taxon>
        <taxon>Adinetidae</taxon>
        <taxon>Adineta</taxon>
    </lineage>
</organism>
<keyword evidence="2" id="KW-1185">Reference proteome</keyword>
<dbReference type="AlphaFoldDB" id="A0A816HDY9"/>
<comment type="caution">
    <text evidence="1">The sequence shown here is derived from an EMBL/GenBank/DDBJ whole genome shotgun (WGS) entry which is preliminary data.</text>
</comment>
<dbReference type="Proteomes" id="UP000663828">
    <property type="component" value="Unassembled WGS sequence"/>
</dbReference>
<sequence length="141" mass="16212">MDHYLDHFLFELKQLIRISLKIFLINYLPPYENQSYPYPTFYTPLYVAILSIDSTNSTPFYAISATTPIPTKTETIIPNATHYLNVHITFGLGTDGLGHVFINNVTYSSDANYMHMRDDPTIGFTSDLYSPLVYQMVEKNQ</sequence>
<name>A0A816HDY9_ADIRI</name>
<protein>
    <submittedName>
        <fullName evidence="1">Uncharacterized protein</fullName>
    </submittedName>
</protein>
<evidence type="ECO:0000313" key="2">
    <source>
        <dbReference type="Proteomes" id="UP000663828"/>
    </source>
</evidence>
<dbReference type="EMBL" id="CAJNOR010016312">
    <property type="protein sequence ID" value="CAF1684748.1"/>
    <property type="molecule type" value="Genomic_DNA"/>
</dbReference>
<evidence type="ECO:0000313" key="1">
    <source>
        <dbReference type="EMBL" id="CAF1684748.1"/>
    </source>
</evidence>
<reference evidence="1" key="1">
    <citation type="submission" date="2021-02" db="EMBL/GenBank/DDBJ databases">
        <authorList>
            <person name="Nowell W R."/>
        </authorList>
    </citation>
    <scope>NUCLEOTIDE SEQUENCE</scope>
</reference>
<proteinExistence type="predicted"/>